<dbReference type="AlphaFoldDB" id="Q16UM6"/>
<dbReference type="OMA" id="AHHELMS"/>
<proteinExistence type="predicted"/>
<dbReference type="Proteomes" id="UP000682892">
    <property type="component" value="Unassembled WGS sequence"/>
</dbReference>
<evidence type="ECO:0000313" key="2">
    <source>
        <dbReference type="EMBL" id="EAT38254.1"/>
    </source>
</evidence>
<keyword evidence="1" id="KW-0812">Transmembrane</keyword>
<gene>
    <name evidence="2" type="ORF">AaeL_AAEL009848</name>
</gene>
<feature type="transmembrane region" description="Helical" evidence="1">
    <location>
        <begin position="147"/>
        <end position="166"/>
    </location>
</feature>
<sequence>MGAHHELMSSIRLLQPTPELVLSSSLLSSLRCHQCAIARCGTSEELVECSDKVVNHLYERMLPMADLFPHPTSRGTYSCFQVVLSDGNNTAMVKGCTYRESNICTGWNGGITVQECNLCDTSDYCNGFDSKAESNGAETRMRRFRSWVTVTSAVFASVLFAIQIGSVSSQLLLQ</sequence>
<evidence type="ECO:0000313" key="3">
    <source>
        <dbReference type="Proteomes" id="UP000682892"/>
    </source>
</evidence>
<reference evidence="2" key="2">
    <citation type="journal article" date="2007" name="Science">
        <title>Genome sequence of Aedes aegypti, a major arbovirus vector.</title>
        <authorList>
            <person name="Nene V."/>
            <person name="Wortman J.R."/>
            <person name="Lawson D."/>
            <person name="Haas B."/>
            <person name="Kodira C."/>
            <person name="Tu Z.J."/>
            <person name="Loftus B."/>
            <person name="Xi Z."/>
            <person name="Megy K."/>
            <person name="Grabherr M."/>
            <person name="Ren Q."/>
            <person name="Zdobnov E.M."/>
            <person name="Lobo N.F."/>
            <person name="Campbell K.S."/>
            <person name="Brown S.E."/>
            <person name="Bonaldo M.F."/>
            <person name="Zhu J."/>
            <person name="Sinkins S.P."/>
            <person name="Hogenkamp D.G."/>
            <person name="Amedeo P."/>
            <person name="Arensburger P."/>
            <person name="Atkinson P.W."/>
            <person name="Bidwell S."/>
            <person name="Biedler J."/>
            <person name="Birney E."/>
            <person name="Bruggner R.V."/>
            <person name="Costas J."/>
            <person name="Coy M.R."/>
            <person name="Crabtree J."/>
            <person name="Crawford M."/>
            <person name="Debruyn B."/>
            <person name="Decaprio D."/>
            <person name="Eiglmeier K."/>
            <person name="Eisenstadt E."/>
            <person name="El-Dorry H."/>
            <person name="Gelbart W.M."/>
            <person name="Gomes S.L."/>
            <person name="Hammond M."/>
            <person name="Hannick L.I."/>
            <person name="Hogan J.R."/>
            <person name="Holmes M.H."/>
            <person name="Jaffe D."/>
            <person name="Johnston J.S."/>
            <person name="Kennedy R.C."/>
            <person name="Koo H."/>
            <person name="Kravitz S."/>
            <person name="Kriventseva E.V."/>
            <person name="Kulp D."/>
            <person name="Labutti K."/>
            <person name="Lee E."/>
            <person name="Li S."/>
            <person name="Lovin D.D."/>
            <person name="Mao C."/>
            <person name="Mauceli E."/>
            <person name="Menck C.F."/>
            <person name="Miller J.R."/>
            <person name="Montgomery P."/>
            <person name="Mori A."/>
            <person name="Nascimento A.L."/>
            <person name="Naveira H.F."/>
            <person name="Nusbaum C."/>
            <person name="O'leary S."/>
            <person name="Orvis J."/>
            <person name="Pertea M."/>
            <person name="Quesneville H."/>
            <person name="Reidenbach K.R."/>
            <person name="Rogers Y.H."/>
            <person name="Roth C.W."/>
            <person name="Schneider J.R."/>
            <person name="Schatz M."/>
            <person name="Shumway M."/>
            <person name="Stanke M."/>
            <person name="Stinson E.O."/>
            <person name="Tubio J.M."/>
            <person name="Vanzee J.P."/>
            <person name="Verjovski-Almeida S."/>
            <person name="Werner D."/>
            <person name="White O."/>
            <person name="Wyder S."/>
            <person name="Zeng Q."/>
            <person name="Zhao Q."/>
            <person name="Zhao Y."/>
            <person name="Hill C.A."/>
            <person name="Raikhel A.S."/>
            <person name="Soares M.B."/>
            <person name="Knudson D.L."/>
            <person name="Lee N.H."/>
            <person name="Galagan J."/>
            <person name="Salzberg S.L."/>
            <person name="Paulsen I.T."/>
            <person name="Dimopoulos G."/>
            <person name="Collins F.H."/>
            <person name="Birren B."/>
            <person name="Fraser-Liggett C.M."/>
            <person name="Severson D.W."/>
        </authorList>
    </citation>
    <scope>NUCLEOTIDE SEQUENCE [LARGE SCALE GENOMIC DNA]</scope>
    <source>
        <strain evidence="2">Liverpool</strain>
    </source>
</reference>
<dbReference type="PhylomeDB" id="Q16UM6"/>
<dbReference type="eggNOG" id="ENOG502TD7S">
    <property type="taxonomic scope" value="Eukaryota"/>
</dbReference>
<protein>
    <submittedName>
        <fullName evidence="2">AAEL009848-PA</fullName>
    </submittedName>
</protein>
<organism evidence="2 3">
    <name type="scientific">Aedes aegypti</name>
    <name type="common">Yellowfever mosquito</name>
    <name type="synonym">Culex aegypti</name>
    <dbReference type="NCBI Taxonomy" id="7159"/>
    <lineage>
        <taxon>Eukaryota</taxon>
        <taxon>Metazoa</taxon>
        <taxon>Ecdysozoa</taxon>
        <taxon>Arthropoda</taxon>
        <taxon>Hexapoda</taxon>
        <taxon>Insecta</taxon>
        <taxon>Pterygota</taxon>
        <taxon>Neoptera</taxon>
        <taxon>Endopterygota</taxon>
        <taxon>Diptera</taxon>
        <taxon>Nematocera</taxon>
        <taxon>Culicoidea</taxon>
        <taxon>Culicidae</taxon>
        <taxon>Culicinae</taxon>
        <taxon>Aedini</taxon>
        <taxon>Aedes</taxon>
        <taxon>Stegomyia</taxon>
    </lineage>
</organism>
<reference evidence="2" key="3">
    <citation type="submission" date="2012-09" db="EMBL/GenBank/DDBJ databases">
        <authorList>
            <consortium name="VectorBase"/>
        </authorList>
    </citation>
    <scope>NUCLEOTIDE SEQUENCE</scope>
    <source>
        <strain evidence="2">Liverpool</strain>
    </source>
</reference>
<keyword evidence="1" id="KW-0472">Membrane</keyword>
<evidence type="ECO:0000256" key="1">
    <source>
        <dbReference type="SAM" id="Phobius"/>
    </source>
</evidence>
<dbReference type="EMBL" id="CH477617">
    <property type="protein sequence ID" value="EAT38254.1"/>
    <property type="molecule type" value="Genomic_DNA"/>
</dbReference>
<name>Q16UM6_AEDAE</name>
<reference evidence="2" key="1">
    <citation type="submission" date="2005-10" db="EMBL/GenBank/DDBJ databases">
        <authorList>
            <person name="Loftus B.J."/>
            <person name="Nene V.M."/>
            <person name="Hannick L.I."/>
            <person name="Bidwell S."/>
            <person name="Haas B."/>
            <person name="Amedeo P."/>
            <person name="Orvis J."/>
            <person name="Wortman J.R."/>
            <person name="White O.R."/>
            <person name="Salzberg S."/>
            <person name="Shumway M."/>
            <person name="Koo H."/>
            <person name="Zhao Y."/>
            <person name="Holmes M."/>
            <person name="Miller J."/>
            <person name="Schatz M."/>
            <person name="Pop M."/>
            <person name="Pai G."/>
            <person name="Utterback T."/>
            <person name="Rogers Y.-H."/>
            <person name="Kravitz S."/>
            <person name="Fraser C.M."/>
        </authorList>
    </citation>
    <scope>NUCLEOTIDE SEQUENCE</scope>
    <source>
        <strain evidence="2">Liverpool</strain>
    </source>
</reference>
<accession>Q16UM6</accession>
<keyword evidence="1" id="KW-1133">Transmembrane helix</keyword>
<dbReference type="PaxDb" id="7159-AAEL009848-PA"/>
<dbReference type="VEuPathDB" id="VectorBase:AAEL009848"/>